<feature type="domain" description="N-sulphoglucosamine sulphohydrolase C-terminal" evidence="7">
    <location>
        <begin position="497"/>
        <end position="535"/>
    </location>
</feature>
<dbReference type="AlphaFoldDB" id="A0A2S0VN85"/>
<feature type="domain" description="Sulfatase N-terminal" evidence="6">
    <location>
        <begin position="51"/>
        <end position="403"/>
    </location>
</feature>
<dbReference type="KEGG" id="cate:C2869_04180"/>
<accession>A0A2S0VN85</accession>
<comment type="similarity">
    <text evidence="1">Belongs to the sulfatase family.</text>
</comment>
<dbReference type="InterPro" id="IPR032506">
    <property type="entry name" value="SGSH_C"/>
</dbReference>
<dbReference type="InterPro" id="IPR017850">
    <property type="entry name" value="Alkaline_phosphatase_core_sf"/>
</dbReference>
<proteinExistence type="inferred from homology"/>
<evidence type="ECO:0000259" key="6">
    <source>
        <dbReference type="Pfam" id="PF00884"/>
    </source>
</evidence>
<name>A0A2S0VN85_9ALTE</name>
<keyword evidence="9" id="KW-1185">Reference proteome</keyword>
<dbReference type="Proteomes" id="UP000244441">
    <property type="component" value="Chromosome"/>
</dbReference>
<dbReference type="GO" id="GO:0016787">
    <property type="term" value="F:hydrolase activity"/>
    <property type="evidence" value="ECO:0007669"/>
    <property type="project" value="UniProtKB-KW"/>
</dbReference>
<evidence type="ECO:0000256" key="2">
    <source>
        <dbReference type="ARBA" id="ARBA00022729"/>
    </source>
</evidence>
<feature type="chain" id="PRO_5015515450" evidence="5">
    <location>
        <begin position="27"/>
        <end position="557"/>
    </location>
</feature>
<keyword evidence="3" id="KW-0378">Hydrolase</keyword>
<reference evidence="8 9" key="1">
    <citation type="submission" date="2018-01" db="EMBL/GenBank/DDBJ databases">
        <title>Genome sequence of a Cantenovulum-like bacteria.</title>
        <authorList>
            <person name="Tan W.R."/>
            <person name="Lau N.-S."/>
            <person name="Go F."/>
            <person name="Amirul A.-A.A."/>
        </authorList>
    </citation>
    <scope>NUCLEOTIDE SEQUENCE [LARGE SCALE GENOMIC DNA]</scope>
    <source>
        <strain evidence="8 9">CCB-QB4</strain>
    </source>
</reference>
<protein>
    <submittedName>
        <fullName evidence="8">Acetylglucosamine-6-sulfatase</fullName>
    </submittedName>
</protein>
<dbReference type="InterPro" id="IPR024607">
    <property type="entry name" value="Sulfatase_CS"/>
</dbReference>
<organism evidence="8 9">
    <name type="scientific">Saccharobesus litoralis</name>
    <dbReference type="NCBI Taxonomy" id="2172099"/>
    <lineage>
        <taxon>Bacteria</taxon>
        <taxon>Pseudomonadati</taxon>
        <taxon>Pseudomonadota</taxon>
        <taxon>Gammaproteobacteria</taxon>
        <taxon>Alteromonadales</taxon>
        <taxon>Alteromonadaceae</taxon>
        <taxon>Saccharobesus</taxon>
    </lineage>
</organism>
<evidence type="ECO:0000313" key="9">
    <source>
        <dbReference type="Proteomes" id="UP000244441"/>
    </source>
</evidence>
<evidence type="ECO:0000256" key="4">
    <source>
        <dbReference type="ARBA" id="ARBA00023180"/>
    </source>
</evidence>
<evidence type="ECO:0000259" key="7">
    <source>
        <dbReference type="Pfam" id="PF16347"/>
    </source>
</evidence>
<dbReference type="Pfam" id="PF00884">
    <property type="entry name" value="Sulfatase"/>
    <property type="match status" value="1"/>
</dbReference>
<dbReference type="PANTHER" id="PTHR43108:SF6">
    <property type="entry name" value="N-SULPHOGLUCOSAMINE SULPHOHYDROLASE"/>
    <property type="match status" value="1"/>
</dbReference>
<evidence type="ECO:0000313" key="8">
    <source>
        <dbReference type="EMBL" id="AWB65684.1"/>
    </source>
</evidence>
<dbReference type="InterPro" id="IPR000917">
    <property type="entry name" value="Sulfatase_N"/>
</dbReference>
<evidence type="ECO:0000256" key="3">
    <source>
        <dbReference type="ARBA" id="ARBA00022801"/>
    </source>
</evidence>
<feature type="signal peptide" evidence="5">
    <location>
        <begin position="1"/>
        <end position="26"/>
    </location>
</feature>
<dbReference type="SUPFAM" id="SSF53649">
    <property type="entry name" value="Alkaline phosphatase-like"/>
    <property type="match status" value="1"/>
</dbReference>
<dbReference type="RefSeq" id="WP_108601759.1">
    <property type="nucleotide sequence ID" value="NZ_CP026604.1"/>
</dbReference>
<dbReference type="PROSITE" id="PS51257">
    <property type="entry name" value="PROKAR_LIPOPROTEIN"/>
    <property type="match status" value="1"/>
</dbReference>
<dbReference type="PROSITE" id="PS00523">
    <property type="entry name" value="SULFATASE_1"/>
    <property type="match status" value="1"/>
</dbReference>
<dbReference type="EMBL" id="CP026604">
    <property type="protein sequence ID" value="AWB65684.1"/>
    <property type="molecule type" value="Genomic_DNA"/>
</dbReference>
<gene>
    <name evidence="8" type="ORF">C2869_04180</name>
</gene>
<dbReference type="Pfam" id="PF16347">
    <property type="entry name" value="SGSH_C"/>
    <property type="match status" value="1"/>
</dbReference>
<evidence type="ECO:0000256" key="1">
    <source>
        <dbReference type="ARBA" id="ARBA00008779"/>
    </source>
</evidence>
<dbReference type="CDD" id="cd16031">
    <property type="entry name" value="G6S_like"/>
    <property type="match status" value="1"/>
</dbReference>
<keyword evidence="4" id="KW-0325">Glycoprotein</keyword>
<dbReference type="OrthoDB" id="9803751at2"/>
<evidence type="ECO:0000256" key="5">
    <source>
        <dbReference type="SAM" id="SignalP"/>
    </source>
</evidence>
<dbReference type="PROSITE" id="PS00149">
    <property type="entry name" value="SULFATASE_2"/>
    <property type="match status" value="1"/>
</dbReference>
<dbReference type="Gene3D" id="3.40.720.10">
    <property type="entry name" value="Alkaline Phosphatase, subunit A"/>
    <property type="match status" value="1"/>
</dbReference>
<sequence length="557" mass="64294">MRYSSKQFKRQLARACTCLSLLTIVAACGNQQPSATNTTSPVAQSKPTQYNILYIMSDDHTASAIGAYQSRLARLNPTPNIDQLASEGTLFENVFATNSICTPSRASVLTGQYPQTNGVLDLNGTIPTEKQHLARLMGEAGYETAMIGKWHLREEPGAFDYYKVLPEQGLYFDPVLRDKNQGKWPHNEVTIKGHSSDVVTDISINWLKNRKTDKPFFLMHHFKAPHDMFEYAPRYEDFLKGVHIPEPSSLYAQTRFGSKATRGENDSMLHELGTSISKRNPRRNMGIHMEIDANLSDDEYTHQAYQEYLRRYLRTVKGVDDNFGRLIDHLKQTGQYDNTIIIYTSDQGMMLGEHDYIDKRWMYDESMRMPFIVRHPGKSHAPKKADVIANNTDFAPFMLELAGSKAPEFMQGMSFAPVLDNQPLQNWRKGTYYRYWMHRAHHDVPAHFGIRTKQYKLIFFYAVNNDLNFQQTDKVYYGMDWSRKDGVIPAKTPTPVAWELYDMLNDPDEMVNLYNDPQYKDIIKELKAELKHQRESLNETDAKYPHIQQVIAKHWDD</sequence>
<dbReference type="PANTHER" id="PTHR43108">
    <property type="entry name" value="N-ACETYLGLUCOSAMINE-6-SULFATASE FAMILY MEMBER"/>
    <property type="match status" value="1"/>
</dbReference>
<keyword evidence="2 5" id="KW-0732">Signal</keyword>